<dbReference type="EMBL" id="AP019782">
    <property type="protein sequence ID" value="BBL71050.1"/>
    <property type="molecule type" value="Genomic_DNA"/>
</dbReference>
<accession>A0A8D4VRH1</accession>
<dbReference type="KEGG" id="moz:MoryE10_16560"/>
<organism evidence="2 3">
    <name type="scientific">Methylogaea oryzae</name>
    <dbReference type="NCBI Taxonomy" id="1295382"/>
    <lineage>
        <taxon>Bacteria</taxon>
        <taxon>Pseudomonadati</taxon>
        <taxon>Pseudomonadota</taxon>
        <taxon>Gammaproteobacteria</taxon>
        <taxon>Methylococcales</taxon>
        <taxon>Methylococcaceae</taxon>
        <taxon>Methylogaea</taxon>
    </lineage>
</organism>
<dbReference type="RefSeq" id="WP_221048803.1">
    <property type="nucleotide sequence ID" value="NZ_AP019782.1"/>
</dbReference>
<dbReference type="Proteomes" id="UP000824988">
    <property type="component" value="Chromosome"/>
</dbReference>
<evidence type="ECO:0000259" key="1">
    <source>
        <dbReference type="Pfam" id="PF08898"/>
    </source>
</evidence>
<evidence type="ECO:0000313" key="3">
    <source>
        <dbReference type="Proteomes" id="UP000824988"/>
    </source>
</evidence>
<dbReference type="AlphaFoldDB" id="A0A8D4VRH1"/>
<keyword evidence="3" id="KW-1185">Reference proteome</keyword>
<dbReference type="Pfam" id="PF08898">
    <property type="entry name" value="DUF1843"/>
    <property type="match status" value="1"/>
</dbReference>
<feature type="domain" description="DUF1843" evidence="1">
    <location>
        <begin position="5"/>
        <end position="55"/>
    </location>
</feature>
<evidence type="ECO:0000313" key="2">
    <source>
        <dbReference type="EMBL" id="BBL71050.1"/>
    </source>
</evidence>
<reference evidence="2" key="1">
    <citation type="submission" date="2019-06" db="EMBL/GenBank/DDBJ databases">
        <title>Complete genome sequence of Methylogaea oryzae strain JCM16910.</title>
        <authorList>
            <person name="Asakawa S."/>
        </authorList>
    </citation>
    <scope>NUCLEOTIDE SEQUENCE</scope>
    <source>
        <strain evidence="2">E10</strain>
    </source>
</reference>
<dbReference type="InterPro" id="IPR014994">
    <property type="entry name" value="DUF1843"/>
</dbReference>
<name>A0A8D4VRH1_9GAMM</name>
<gene>
    <name evidence="2" type="ORF">MoryE10_16560</name>
</gene>
<proteinExistence type="predicted"/>
<protein>
    <recommendedName>
        <fullName evidence="1">DUF1843 domain-containing protein</fullName>
    </recommendedName>
</protein>
<sequence length="56" mass="6158">MHPTPLYAVTMQEAAASGDLKRMKEICHQAEEHLKQAGDVSAALQVLKVEIAKLEK</sequence>